<keyword evidence="1" id="KW-0812">Transmembrane</keyword>
<evidence type="ECO:0000313" key="2">
    <source>
        <dbReference type="EMBL" id="GFQ78790.1"/>
    </source>
</evidence>
<comment type="caution">
    <text evidence="2">The sequence shown here is derived from an EMBL/GenBank/DDBJ whole genome shotgun (WGS) entry which is preliminary data.</text>
</comment>
<dbReference type="GO" id="GO:0005743">
    <property type="term" value="C:mitochondrial inner membrane"/>
    <property type="evidence" value="ECO:0007669"/>
    <property type="project" value="TreeGrafter"/>
</dbReference>
<dbReference type="Proteomes" id="UP000887116">
    <property type="component" value="Unassembled WGS sequence"/>
</dbReference>
<dbReference type="OrthoDB" id="10037790at2759"/>
<sequence>MIQVTASRIIGVGIATCVITSASIYMRTSLEDKIKNQKLCIDCFQKMLQHSPSVACLGEPVTLQKPNLSSEFNYITKVKATIALPVSGSKKSGELLIDASRNEDDPKWTINYLKLKVKKEEILIESV</sequence>
<dbReference type="PANTHER" id="PTHR47148:SF1">
    <property type="entry name" value="CYTOCHROME C OXIDASE ASSEMBLY FACTOR 1 HOMOLOG"/>
    <property type="match status" value="1"/>
</dbReference>
<accession>A0A8X6FF04</accession>
<evidence type="ECO:0000256" key="1">
    <source>
        <dbReference type="SAM" id="Phobius"/>
    </source>
</evidence>
<evidence type="ECO:0000313" key="3">
    <source>
        <dbReference type="Proteomes" id="UP000887116"/>
    </source>
</evidence>
<dbReference type="Pfam" id="PF08695">
    <property type="entry name" value="Coa1"/>
    <property type="match status" value="1"/>
</dbReference>
<reference evidence="2" key="1">
    <citation type="submission" date="2020-07" db="EMBL/GenBank/DDBJ databases">
        <title>Multicomponent nature underlies the extraordinary mechanical properties of spider dragline silk.</title>
        <authorList>
            <person name="Kono N."/>
            <person name="Nakamura H."/>
            <person name="Mori M."/>
            <person name="Yoshida Y."/>
            <person name="Ohtoshi R."/>
            <person name="Malay A.D."/>
            <person name="Moran D.A.P."/>
            <person name="Tomita M."/>
            <person name="Numata K."/>
            <person name="Arakawa K."/>
        </authorList>
    </citation>
    <scope>NUCLEOTIDE SEQUENCE</scope>
</reference>
<proteinExistence type="predicted"/>
<name>A0A8X6FF04_TRICU</name>
<feature type="transmembrane region" description="Helical" evidence="1">
    <location>
        <begin position="6"/>
        <end position="26"/>
    </location>
</feature>
<dbReference type="EMBL" id="BMAO01012062">
    <property type="protein sequence ID" value="GFQ78790.1"/>
    <property type="molecule type" value="Genomic_DNA"/>
</dbReference>
<keyword evidence="3" id="KW-1185">Reference proteome</keyword>
<dbReference type="PANTHER" id="PTHR47148">
    <property type="entry name" value="CYTOCHROME C OXIDASE ASSEMBLY FACTOR 1 HOMOLOG"/>
    <property type="match status" value="1"/>
</dbReference>
<dbReference type="AlphaFoldDB" id="A0A8X6FF04"/>
<keyword evidence="1" id="KW-0472">Membrane</keyword>
<keyword evidence="1" id="KW-1133">Transmembrane helix</keyword>
<dbReference type="GO" id="GO:0033617">
    <property type="term" value="P:mitochondrial respiratory chain complex IV assembly"/>
    <property type="evidence" value="ECO:0007669"/>
    <property type="project" value="TreeGrafter"/>
</dbReference>
<dbReference type="GO" id="GO:0032981">
    <property type="term" value="P:mitochondrial respiratory chain complex I assembly"/>
    <property type="evidence" value="ECO:0007669"/>
    <property type="project" value="TreeGrafter"/>
</dbReference>
<dbReference type="InterPro" id="IPR014807">
    <property type="entry name" value="Coa1"/>
</dbReference>
<organism evidence="2 3">
    <name type="scientific">Trichonephila clavata</name>
    <name type="common">Joro spider</name>
    <name type="synonym">Nephila clavata</name>
    <dbReference type="NCBI Taxonomy" id="2740835"/>
    <lineage>
        <taxon>Eukaryota</taxon>
        <taxon>Metazoa</taxon>
        <taxon>Ecdysozoa</taxon>
        <taxon>Arthropoda</taxon>
        <taxon>Chelicerata</taxon>
        <taxon>Arachnida</taxon>
        <taxon>Araneae</taxon>
        <taxon>Araneomorphae</taxon>
        <taxon>Entelegynae</taxon>
        <taxon>Araneoidea</taxon>
        <taxon>Nephilidae</taxon>
        <taxon>Trichonephila</taxon>
    </lineage>
</organism>
<gene>
    <name evidence="2" type="primary">AVEN_231395_1</name>
    <name evidence="2" type="ORF">TNCT_539271</name>
</gene>
<protein>
    <submittedName>
        <fullName evidence="2">Uncharacterized protein</fullName>
    </submittedName>
</protein>